<name>A0ABS4HC59_9BACI</name>
<gene>
    <name evidence="2" type="ORF">J2Z82_001438</name>
</gene>
<dbReference type="InterPro" id="IPR047753">
    <property type="entry name" value="YtzI-like"/>
</dbReference>
<accession>A0ABS4HC59</accession>
<evidence type="ECO:0000313" key="2">
    <source>
        <dbReference type="EMBL" id="MBP1948502.1"/>
    </source>
</evidence>
<comment type="caution">
    <text evidence="2">The sequence shown here is derived from an EMBL/GenBank/DDBJ whole genome shotgun (WGS) entry which is preliminary data.</text>
</comment>
<dbReference type="RefSeq" id="WP_209480065.1">
    <property type="nucleotide sequence ID" value="NZ_JAGGKK010000006.1"/>
</dbReference>
<feature type="transmembrane region" description="Helical" evidence="1">
    <location>
        <begin position="6"/>
        <end position="23"/>
    </location>
</feature>
<dbReference type="NCBIfam" id="NF033232">
    <property type="entry name" value="small_YtzI"/>
    <property type="match status" value="1"/>
</dbReference>
<keyword evidence="1" id="KW-1133">Transmembrane helix</keyword>
<dbReference type="EMBL" id="JAGGKK010000006">
    <property type="protein sequence ID" value="MBP1948502.1"/>
    <property type="molecule type" value="Genomic_DNA"/>
</dbReference>
<keyword evidence="3" id="KW-1185">Reference proteome</keyword>
<protein>
    <recommendedName>
        <fullName evidence="4">YtzI protein</fullName>
    </recommendedName>
</protein>
<evidence type="ECO:0000256" key="1">
    <source>
        <dbReference type="SAM" id="Phobius"/>
    </source>
</evidence>
<dbReference type="Proteomes" id="UP001519328">
    <property type="component" value="Unassembled WGS sequence"/>
</dbReference>
<sequence>MMVYIIIAVGIMLAVLALTLMAISKGYDYKHSIDPMPDNENKSEDEKDHTG</sequence>
<proteinExistence type="predicted"/>
<evidence type="ECO:0008006" key="4">
    <source>
        <dbReference type="Google" id="ProtNLM"/>
    </source>
</evidence>
<reference evidence="2 3" key="1">
    <citation type="submission" date="2021-03" db="EMBL/GenBank/DDBJ databases">
        <title>Genomic Encyclopedia of Type Strains, Phase IV (KMG-IV): sequencing the most valuable type-strain genomes for metagenomic binning, comparative biology and taxonomic classification.</title>
        <authorList>
            <person name="Goeker M."/>
        </authorList>
    </citation>
    <scope>NUCLEOTIDE SEQUENCE [LARGE SCALE GENOMIC DNA]</scope>
    <source>
        <strain evidence="2 3">DSM 21085</strain>
    </source>
</reference>
<keyword evidence="1" id="KW-0812">Transmembrane</keyword>
<keyword evidence="1" id="KW-0472">Membrane</keyword>
<organism evidence="2 3">
    <name type="scientific">Virgibacillus litoralis</name>
    <dbReference type="NCBI Taxonomy" id="578221"/>
    <lineage>
        <taxon>Bacteria</taxon>
        <taxon>Bacillati</taxon>
        <taxon>Bacillota</taxon>
        <taxon>Bacilli</taxon>
        <taxon>Bacillales</taxon>
        <taxon>Bacillaceae</taxon>
        <taxon>Virgibacillus</taxon>
    </lineage>
</organism>
<evidence type="ECO:0000313" key="3">
    <source>
        <dbReference type="Proteomes" id="UP001519328"/>
    </source>
</evidence>